<sequence>MKRITVLLMLNVMMLISCTGIAQKQTFDVISYEVPRGWEQKQNDASVQLTATDKSSGAYVMAIITRAKPSAASAGDNFTDQWSKAIKEQVELDGEPVMQAPSKGNGWDIVTGGAGYTDNGTKGNIALLSATGNGQTVSVIVMTNSKKYEQDLSVFLNSLELSKTVQKSEASSAESSTGNNVNPSSLVGLWVDYKAEVSGYSNGVPMYSAGYFRKEYLFKENGTYVFRVKNWSATMKEILFIYETGTWKVNGNQLTIAPTGGKGEWWGKAASGRTTGWGSRIRLAAIKKETVAYNFELHYYEGVKETHLLLSSNLPTEREGSSNNGSQKNSWSYVPRKQGNSMIDNPPGFKP</sequence>
<proteinExistence type="predicted"/>
<evidence type="ECO:0000256" key="2">
    <source>
        <dbReference type="SAM" id="SignalP"/>
    </source>
</evidence>
<dbReference type="OrthoDB" id="834854at2"/>
<feature type="region of interest" description="Disordered" evidence="1">
    <location>
        <begin position="314"/>
        <end position="351"/>
    </location>
</feature>
<dbReference type="EMBL" id="SGXA01000001">
    <property type="protein sequence ID" value="RZS75494.1"/>
    <property type="molecule type" value="Genomic_DNA"/>
</dbReference>
<name>A0A4Q7N330_9BACT</name>
<keyword evidence="4" id="KW-1185">Reference proteome</keyword>
<dbReference type="RefSeq" id="WP_130539859.1">
    <property type="nucleotide sequence ID" value="NZ_CP042431.1"/>
</dbReference>
<gene>
    <name evidence="3" type="ORF">EV199_1362</name>
</gene>
<organism evidence="3 4">
    <name type="scientific">Pseudobacter ginsenosidimutans</name>
    <dbReference type="NCBI Taxonomy" id="661488"/>
    <lineage>
        <taxon>Bacteria</taxon>
        <taxon>Pseudomonadati</taxon>
        <taxon>Bacteroidota</taxon>
        <taxon>Chitinophagia</taxon>
        <taxon>Chitinophagales</taxon>
        <taxon>Chitinophagaceae</taxon>
        <taxon>Pseudobacter</taxon>
    </lineage>
</organism>
<evidence type="ECO:0000313" key="4">
    <source>
        <dbReference type="Proteomes" id="UP000293874"/>
    </source>
</evidence>
<dbReference type="PROSITE" id="PS51257">
    <property type="entry name" value="PROKAR_LIPOPROTEIN"/>
    <property type="match status" value="1"/>
</dbReference>
<feature type="chain" id="PRO_5021005831" description="PA14 domain-containing protein" evidence="2">
    <location>
        <begin position="25"/>
        <end position="351"/>
    </location>
</feature>
<accession>A0A4Q7N330</accession>
<keyword evidence="2" id="KW-0732">Signal</keyword>
<evidence type="ECO:0000256" key="1">
    <source>
        <dbReference type="SAM" id="MobiDB-lite"/>
    </source>
</evidence>
<comment type="caution">
    <text evidence="3">The sequence shown here is derived from an EMBL/GenBank/DDBJ whole genome shotgun (WGS) entry which is preliminary data.</text>
</comment>
<protein>
    <recommendedName>
        <fullName evidence="5">PA14 domain-containing protein</fullName>
    </recommendedName>
</protein>
<evidence type="ECO:0000313" key="3">
    <source>
        <dbReference type="EMBL" id="RZS75494.1"/>
    </source>
</evidence>
<feature type="compositionally biased region" description="Polar residues" evidence="1">
    <location>
        <begin position="314"/>
        <end position="343"/>
    </location>
</feature>
<evidence type="ECO:0008006" key="5">
    <source>
        <dbReference type="Google" id="ProtNLM"/>
    </source>
</evidence>
<dbReference type="AlphaFoldDB" id="A0A4Q7N330"/>
<dbReference type="Proteomes" id="UP000293874">
    <property type="component" value="Unassembled WGS sequence"/>
</dbReference>
<feature type="signal peptide" evidence="2">
    <location>
        <begin position="1"/>
        <end position="24"/>
    </location>
</feature>
<reference evidence="3 4" key="1">
    <citation type="submission" date="2019-02" db="EMBL/GenBank/DDBJ databases">
        <title>Genomic Encyclopedia of Type Strains, Phase IV (KMG-IV): sequencing the most valuable type-strain genomes for metagenomic binning, comparative biology and taxonomic classification.</title>
        <authorList>
            <person name="Goeker M."/>
        </authorList>
    </citation>
    <scope>NUCLEOTIDE SEQUENCE [LARGE SCALE GENOMIC DNA]</scope>
    <source>
        <strain evidence="3 4">DSM 18116</strain>
    </source>
</reference>